<gene>
    <name evidence="2" type="ORF">SLNWT_3051</name>
</gene>
<proteinExistence type="predicted"/>
<organism evidence="2 3">
    <name type="scientific">Streptomyces albus (strain ATCC 21838 / DSM 41398 / FERM P-419 / JCM 4703 / NBRC 107858)</name>
    <dbReference type="NCBI Taxonomy" id="1081613"/>
    <lineage>
        <taxon>Bacteria</taxon>
        <taxon>Bacillati</taxon>
        <taxon>Actinomycetota</taxon>
        <taxon>Actinomycetes</taxon>
        <taxon>Kitasatosporales</taxon>
        <taxon>Streptomycetaceae</taxon>
        <taxon>Streptomyces</taxon>
    </lineage>
</organism>
<evidence type="ECO:0000256" key="1">
    <source>
        <dbReference type="SAM" id="MobiDB-lite"/>
    </source>
</evidence>
<feature type="region of interest" description="Disordered" evidence="1">
    <location>
        <begin position="48"/>
        <end position="69"/>
    </location>
</feature>
<protein>
    <submittedName>
        <fullName evidence="2">Uncharacterized protein</fullName>
    </submittedName>
</protein>
<feature type="compositionally biased region" description="Polar residues" evidence="1">
    <location>
        <begin position="58"/>
        <end position="69"/>
    </location>
</feature>
<reference evidence="2 3" key="1">
    <citation type="submission" date="2015-01" db="EMBL/GenBank/DDBJ databases">
        <title>Enhanced salinomycin production by adjusting the supply of polyketide extender units in Streptomyce albus DSM 41398.</title>
        <authorList>
            <person name="Lu C."/>
        </authorList>
    </citation>
    <scope>NUCLEOTIDE SEQUENCE [LARGE SCALE GENOMIC DNA]</scope>
    <source>
        <strain evidence="3">ATCC 21838 / DSM 41398 / FERM P-419 / JCM 4703 / NBRC 107858</strain>
    </source>
</reference>
<keyword evidence="3" id="KW-1185">Reference proteome</keyword>
<name>A0A0B5EZF0_STRA4</name>
<dbReference type="EMBL" id="CP010519">
    <property type="protein sequence ID" value="AJE83427.1"/>
    <property type="molecule type" value="Genomic_DNA"/>
</dbReference>
<dbReference type="AlphaFoldDB" id="A0A0B5EZF0"/>
<evidence type="ECO:0000313" key="3">
    <source>
        <dbReference type="Proteomes" id="UP000031523"/>
    </source>
</evidence>
<sequence length="69" mass="7309">MLFILYLVFVGVTANWAQLPATMAAILVPVLAAPALSVLRRYGLPIARPQPPNGDVMGQTSAQSTCNDP</sequence>
<accession>A0A0B5EZF0</accession>
<dbReference type="KEGG" id="sals:SLNWT_3051"/>
<dbReference type="Proteomes" id="UP000031523">
    <property type="component" value="Chromosome"/>
</dbReference>
<evidence type="ECO:0000313" key="2">
    <source>
        <dbReference type="EMBL" id="AJE83427.1"/>
    </source>
</evidence>